<dbReference type="RefSeq" id="WP_094566935.1">
    <property type="nucleotide sequence ID" value="NZ_BMXZ01000001.1"/>
</dbReference>
<protein>
    <submittedName>
        <fullName evidence="8">Cytochrome d ubiquinol oxidase subunit II</fullName>
    </submittedName>
</protein>
<gene>
    <name evidence="8" type="ORF">DC082_04065</name>
</gene>
<comment type="subcellular location">
    <subcellularLocation>
        <location evidence="1">Cell membrane</location>
        <topology evidence="1">Multi-pass membrane protein</topology>
    </subcellularLocation>
</comment>
<proteinExistence type="inferred from homology"/>
<evidence type="ECO:0000256" key="7">
    <source>
        <dbReference type="SAM" id="Phobius"/>
    </source>
</evidence>
<reference evidence="8 9" key="1">
    <citation type="journal article" date="2018" name="Genome Announc.">
        <title>Ignatzschineria cameli sp. nov., isolated from necrotic foot tissue of dromedaries (Camelus dromedarius) and associated maggots (Wohlfahrtia species) in Dubai.</title>
        <authorList>
            <person name="Tsang C.C."/>
            <person name="Tang J.Y."/>
            <person name="Fong J.Y."/>
            <person name="Kinne J."/>
            <person name="Lee H.H."/>
            <person name="Joseph M."/>
            <person name="Jose S."/>
            <person name="Schuster R.K."/>
            <person name="Tang Y."/>
            <person name="Sivakumar S."/>
            <person name="Chen J.H."/>
            <person name="Teng J.L."/>
            <person name="Lau S.K."/>
            <person name="Wernery U."/>
            <person name="Woo P.C."/>
        </authorList>
    </citation>
    <scope>NUCLEOTIDE SEQUENCE [LARGE SCALE GENOMIC DNA]</scope>
    <source>
        <strain evidence="8 9">KCTC 22643</strain>
    </source>
</reference>
<dbReference type="GO" id="GO:0070069">
    <property type="term" value="C:cytochrome complex"/>
    <property type="evidence" value="ECO:0007669"/>
    <property type="project" value="TreeGrafter"/>
</dbReference>
<evidence type="ECO:0000256" key="3">
    <source>
        <dbReference type="ARBA" id="ARBA00022475"/>
    </source>
</evidence>
<dbReference type="EMBL" id="QEWR01000002">
    <property type="protein sequence ID" value="PWD84709.1"/>
    <property type="molecule type" value="Genomic_DNA"/>
</dbReference>
<dbReference type="Pfam" id="PF02322">
    <property type="entry name" value="Cyt_bd_oxida_II"/>
    <property type="match status" value="1"/>
</dbReference>
<keyword evidence="6 7" id="KW-0472">Membrane</keyword>
<feature type="transmembrane region" description="Helical" evidence="7">
    <location>
        <begin position="224"/>
        <end position="243"/>
    </location>
</feature>
<dbReference type="GO" id="GO:0016682">
    <property type="term" value="F:oxidoreductase activity, acting on diphenols and related substances as donors, oxygen as acceptor"/>
    <property type="evidence" value="ECO:0007669"/>
    <property type="project" value="TreeGrafter"/>
</dbReference>
<organism evidence="8 9">
    <name type="scientific">Ignatzschineria indica</name>
    <dbReference type="NCBI Taxonomy" id="472583"/>
    <lineage>
        <taxon>Bacteria</taxon>
        <taxon>Pseudomonadati</taxon>
        <taxon>Pseudomonadota</taxon>
        <taxon>Gammaproteobacteria</taxon>
        <taxon>Cardiobacteriales</taxon>
        <taxon>Ignatzschineriaceae</taxon>
        <taxon>Ignatzschineria</taxon>
    </lineage>
</organism>
<dbReference type="InterPro" id="IPR003317">
    <property type="entry name" value="Cyt-d_oxidase_su2"/>
</dbReference>
<comment type="caution">
    <text evidence="8">The sequence shown here is derived from an EMBL/GenBank/DDBJ whole genome shotgun (WGS) entry which is preliminary data.</text>
</comment>
<feature type="transmembrane region" description="Helical" evidence="7">
    <location>
        <begin position="301"/>
        <end position="321"/>
    </location>
</feature>
<comment type="similarity">
    <text evidence="2">Belongs to the cytochrome ubiquinol oxidase subunit 2 family.</text>
</comment>
<dbReference type="GO" id="GO:0009055">
    <property type="term" value="F:electron transfer activity"/>
    <property type="evidence" value="ECO:0007669"/>
    <property type="project" value="TreeGrafter"/>
</dbReference>
<feature type="transmembrane region" description="Helical" evidence="7">
    <location>
        <begin position="83"/>
        <end position="100"/>
    </location>
</feature>
<evidence type="ECO:0000313" key="9">
    <source>
        <dbReference type="Proteomes" id="UP000244948"/>
    </source>
</evidence>
<dbReference type="GO" id="GO:0019646">
    <property type="term" value="P:aerobic electron transport chain"/>
    <property type="evidence" value="ECO:0007669"/>
    <property type="project" value="TreeGrafter"/>
</dbReference>
<keyword evidence="3" id="KW-1003">Cell membrane</keyword>
<keyword evidence="4 7" id="KW-0812">Transmembrane</keyword>
<feature type="transmembrane region" description="Helical" evidence="7">
    <location>
        <begin position="12"/>
        <end position="38"/>
    </location>
</feature>
<evidence type="ECO:0000256" key="5">
    <source>
        <dbReference type="ARBA" id="ARBA00022989"/>
    </source>
</evidence>
<evidence type="ECO:0000313" key="8">
    <source>
        <dbReference type="EMBL" id="PWD84709.1"/>
    </source>
</evidence>
<name>A0A2U2ANC3_9GAMM</name>
<sequence length="338" mass="37972">MVMDAATILPVIFAGLMAAAVFFYIIFDGYDLGVGLLFPFMRERSDRDKMVATVDPFWDANETWIVLGIGVIFIAFPKAYGDILVSLYIPTVLMLGGLILRGAAFDFRNTAPKHRQPMWDALFCFGAYLATMSQGIMIGLYATGLEHTMVNWIFAVCVGIALCFGYALLGSAWLIFKSDGHVRLFAAKAIRHSIVLAFLAIVLVSLAMPYTSDVIFKKWFTIPNLYYLAPIPLLCVIFAFIIFRSLKFIEQDTTYKRDWVPYFLAVLIVLCTFIGFGYSIFPDIIIGKLNIWEASAAPKSLEFTLWGVAIVLPLILLYTFYVHKIFGGKILHDEQTGY</sequence>
<feature type="transmembrane region" description="Helical" evidence="7">
    <location>
        <begin position="194"/>
        <end position="212"/>
    </location>
</feature>
<evidence type="ECO:0000256" key="4">
    <source>
        <dbReference type="ARBA" id="ARBA00022692"/>
    </source>
</evidence>
<dbReference type="AlphaFoldDB" id="A0A2U2ANC3"/>
<dbReference type="PANTHER" id="PTHR43141">
    <property type="entry name" value="CYTOCHROME BD2 SUBUNIT II"/>
    <property type="match status" value="1"/>
</dbReference>
<feature type="transmembrane region" description="Helical" evidence="7">
    <location>
        <begin position="121"/>
        <end position="143"/>
    </location>
</feature>
<keyword evidence="9" id="KW-1185">Reference proteome</keyword>
<accession>A0A2U2ANC3</accession>
<evidence type="ECO:0000256" key="6">
    <source>
        <dbReference type="ARBA" id="ARBA00023136"/>
    </source>
</evidence>
<dbReference type="GO" id="GO:0005886">
    <property type="term" value="C:plasma membrane"/>
    <property type="evidence" value="ECO:0007669"/>
    <property type="project" value="UniProtKB-SubCell"/>
</dbReference>
<keyword evidence="5 7" id="KW-1133">Transmembrane helix</keyword>
<feature type="transmembrane region" description="Helical" evidence="7">
    <location>
        <begin position="259"/>
        <end position="281"/>
    </location>
</feature>
<evidence type="ECO:0000256" key="2">
    <source>
        <dbReference type="ARBA" id="ARBA00007543"/>
    </source>
</evidence>
<dbReference type="PANTHER" id="PTHR43141:SF2">
    <property type="entry name" value="BLR3729 PROTEIN"/>
    <property type="match status" value="1"/>
</dbReference>
<evidence type="ECO:0000256" key="1">
    <source>
        <dbReference type="ARBA" id="ARBA00004651"/>
    </source>
</evidence>
<feature type="transmembrane region" description="Helical" evidence="7">
    <location>
        <begin position="149"/>
        <end position="174"/>
    </location>
</feature>
<dbReference type="Proteomes" id="UP000244948">
    <property type="component" value="Unassembled WGS sequence"/>
</dbReference>